<protein>
    <recommendedName>
        <fullName evidence="9">SH3 domain-binding protein 5-like</fullName>
    </recommendedName>
</protein>
<dbReference type="InterPro" id="IPR036028">
    <property type="entry name" value="SH3-like_dom_sf"/>
</dbReference>
<dbReference type="AlphaFoldDB" id="A0A8T0FKF7"/>
<dbReference type="Pfam" id="PF03114">
    <property type="entry name" value="BAR"/>
    <property type="match status" value="1"/>
</dbReference>
<feature type="coiled-coil region" evidence="10">
    <location>
        <begin position="857"/>
        <end position="884"/>
    </location>
</feature>
<dbReference type="SMART" id="SM00721">
    <property type="entry name" value="BAR"/>
    <property type="match status" value="1"/>
</dbReference>
<dbReference type="PANTHER" id="PTHR19423">
    <property type="entry name" value="SH3 DOMAIN-BINDING PROTEIN 5"/>
    <property type="match status" value="1"/>
</dbReference>
<dbReference type="PRINTS" id="PR01251">
    <property type="entry name" value="AMPHIPHYSIN"/>
</dbReference>
<dbReference type="Gene3D" id="1.20.1270.60">
    <property type="entry name" value="Arfaptin homology (AH) domain/BAR domain"/>
    <property type="match status" value="1"/>
</dbReference>
<dbReference type="SUPFAM" id="SSF103657">
    <property type="entry name" value="BAR/IMD domain-like"/>
    <property type="match status" value="1"/>
</dbReference>
<evidence type="ECO:0000256" key="3">
    <source>
        <dbReference type="ARBA" id="ARBA00007796"/>
    </source>
</evidence>
<dbReference type="Pfam" id="PF02229">
    <property type="entry name" value="PC4"/>
    <property type="match status" value="1"/>
</dbReference>
<feature type="region of interest" description="Disordered" evidence="11">
    <location>
        <begin position="251"/>
        <end position="291"/>
    </location>
</feature>
<dbReference type="SUPFAM" id="SSF50044">
    <property type="entry name" value="SH3-domain"/>
    <property type="match status" value="1"/>
</dbReference>
<evidence type="ECO:0000256" key="7">
    <source>
        <dbReference type="ARBA" id="ARBA00023054"/>
    </source>
</evidence>
<evidence type="ECO:0000256" key="5">
    <source>
        <dbReference type="ARBA" id="ARBA00022490"/>
    </source>
</evidence>
<dbReference type="GO" id="GO:0005085">
    <property type="term" value="F:guanyl-nucleotide exchange factor activity"/>
    <property type="evidence" value="ECO:0007669"/>
    <property type="project" value="UniProtKB-KW"/>
</dbReference>
<evidence type="ECO:0000256" key="11">
    <source>
        <dbReference type="SAM" id="MobiDB-lite"/>
    </source>
</evidence>
<feature type="region of interest" description="Disordered" evidence="11">
    <location>
        <begin position="1125"/>
        <end position="1144"/>
    </location>
</feature>
<keyword evidence="6" id="KW-0344">Guanine-nucleotide releasing factor</keyword>
<dbReference type="InterPro" id="IPR003173">
    <property type="entry name" value="PC4_C"/>
</dbReference>
<dbReference type="GO" id="GO:0012505">
    <property type="term" value="C:endomembrane system"/>
    <property type="evidence" value="ECO:0007669"/>
    <property type="project" value="UniProtKB-SubCell"/>
</dbReference>
<reference evidence="13" key="1">
    <citation type="journal article" date="2020" name="bioRxiv">
        <title>Chromosome-level reference genome of the European wasp spider Argiope bruennichi: a resource for studies on range expansion and evolutionary adaptation.</title>
        <authorList>
            <person name="Sheffer M.M."/>
            <person name="Hoppe A."/>
            <person name="Krehenwinkel H."/>
            <person name="Uhl G."/>
            <person name="Kuss A.W."/>
            <person name="Jensen L."/>
            <person name="Jensen C."/>
            <person name="Gillespie R.G."/>
            <person name="Hoff K.J."/>
            <person name="Prost S."/>
        </authorList>
    </citation>
    <scope>NUCLEOTIDE SEQUENCE</scope>
</reference>
<keyword evidence="5" id="KW-0963">Cytoplasm</keyword>
<dbReference type="GO" id="GO:0005737">
    <property type="term" value="C:cytoplasm"/>
    <property type="evidence" value="ECO:0007669"/>
    <property type="project" value="UniProtKB-SubCell"/>
</dbReference>
<feature type="coiled-coil region" evidence="10">
    <location>
        <begin position="143"/>
        <end position="188"/>
    </location>
</feature>
<feature type="compositionally biased region" description="Basic and acidic residues" evidence="11">
    <location>
        <begin position="259"/>
        <end position="291"/>
    </location>
</feature>
<dbReference type="FunFam" id="1.20.1270.60:FF:000013">
    <property type="entry name" value="Amphiphysin isoform 2"/>
    <property type="match status" value="1"/>
</dbReference>
<evidence type="ECO:0000256" key="6">
    <source>
        <dbReference type="ARBA" id="ARBA00022658"/>
    </source>
</evidence>
<evidence type="ECO:0000313" key="13">
    <source>
        <dbReference type="EMBL" id="KAF8790855.1"/>
    </source>
</evidence>
<dbReference type="InterPro" id="IPR027267">
    <property type="entry name" value="AH/BAR_dom_sf"/>
</dbReference>
<dbReference type="InterPro" id="IPR009044">
    <property type="entry name" value="ssDNA-bd_transcriptional_reg"/>
</dbReference>
<name>A0A8T0FKF7_ARGBR</name>
<feature type="coiled-coil region" evidence="10">
    <location>
        <begin position="688"/>
        <end position="722"/>
    </location>
</feature>
<keyword evidence="14" id="KW-1185">Reference proteome</keyword>
<dbReference type="SUPFAM" id="SSF54447">
    <property type="entry name" value="ssDNA-binding transcriptional regulator domain"/>
    <property type="match status" value="1"/>
</dbReference>
<evidence type="ECO:0000313" key="14">
    <source>
        <dbReference type="Proteomes" id="UP000807504"/>
    </source>
</evidence>
<dbReference type="PANTHER" id="PTHR19423:SF8">
    <property type="entry name" value="SH3 DOMAIN-BINDING PROTEIN 5-LIKE"/>
    <property type="match status" value="1"/>
</dbReference>
<evidence type="ECO:0000256" key="10">
    <source>
        <dbReference type="SAM" id="Coils"/>
    </source>
</evidence>
<evidence type="ECO:0000256" key="9">
    <source>
        <dbReference type="ARBA" id="ARBA00040366"/>
    </source>
</evidence>
<evidence type="ECO:0000256" key="1">
    <source>
        <dbReference type="ARBA" id="ARBA00004308"/>
    </source>
</evidence>
<feature type="domain" description="BAR" evidence="12">
    <location>
        <begin position="22"/>
        <end position="238"/>
    </location>
</feature>
<evidence type="ECO:0000259" key="12">
    <source>
        <dbReference type="PROSITE" id="PS51021"/>
    </source>
</evidence>
<organism evidence="13 14">
    <name type="scientific">Argiope bruennichi</name>
    <name type="common">Wasp spider</name>
    <name type="synonym">Aranea bruennichi</name>
    <dbReference type="NCBI Taxonomy" id="94029"/>
    <lineage>
        <taxon>Eukaryota</taxon>
        <taxon>Metazoa</taxon>
        <taxon>Ecdysozoa</taxon>
        <taxon>Arthropoda</taxon>
        <taxon>Chelicerata</taxon>
        <taxon>Arachnida</taxon>
        <taxon>Araneae</taxon>
        <taxon>Araneomorphae</taxon>
        <taxon>Entelegynae</taxon>
        <taxon>Araneoidea</taxon>
        <taxon>Araneidae</taxon>
        <taxon>Argiope</taxon>
    </lineage>
</organism>
<dbReference type="GO" id="GO:0004860">
    <property type="term" value="F:protein kinase inhibitor activity"/>
    <property type="evidence" value="ECO:0007669"/>
    <property type="project" value="TreeGrafter"/>
</dbReference>
<feature type="compositionally biased region" description="Basic and acidic residues" evidence="11">
    <location>
        <begin position="1129"/>
        <end position="1144"/>
    </location>
</feature>
<dbReference type="Proteomes" id="UP000807504">
    <property type="component" value="Unassembled WGS sequence"/>
</dbReference>
<dbReference type="GO" id="GO:0006355">
    <property type="term" value="P:regulation of DNA-templated transcription"/>
    <property type="evidence" value="ECO:0007669"/>
    <property type="project" value="InterPro"/>
</dbReference>
<sequence length="1144" mass="130954">MADLNPFSKVLQKHAGRAKERLLQNLGKADRTTDEDFDLHVKNFSKQQNAVMRLHKEFKNYYMCLRAMQAARRSLMDTVCELYEPCWDGVEQFLIKTEVSNKNFEDFCDKINCELVAPVGSYLFQLPEYNNKINKRNRKLLDYDNSRHNLQNLETMKKREETKIAKAKEQLEEARNHFEVINSELHEELPALYDSRVSFFATHLQNLFQAEADFHRQDATLFLEMDGILDNLNQAYKKGAFVEKPKLCIESPKNGAESKLPDPDYFLSKDNKVSEKKGQETKAEGEKTEDNKIEEMKVEESKMQEIEDASSNSESIAFSTPPTTAERNMNLEMLSEISASEEITEEEKSVNKNEIPPGVNVLYQVQGTYKYTAEDVDELSFNVGDIINVVAYDDPEEQEEGWLMENQIILYFTLCCSVRIALSLLLLKLAGIFSKMFISKSVESSKRMCQQQQGKRSKKLCLDQRIEGEITMDNLPRHMIHLGDGLFVVVNSFQKETRVHIRVYVTDDNGFFHPTKEGVSLKPEVWSSLMSTLRNFPALSDPDAVAVVKKNVCIFNHSVNSQMCISLQRLFQRKDNSFHLVPERVIIRGAQFEHLLDSQNQIFNCVKTSLIEYTLKERVVFEIRKYPYDEKLDDWDADTPQGYDELITSLYIFLNMSSADIKNETKDNESIFVNNDEASPDELVDPRVQIELERLNTATDAINKLEIELDEARANFRLLLSESSVRVNQLANKLGACVEKARPYYEARMHAKQLQTQTQKAALRYERASSAHSAAKEMVYLAEEGLKKEGRCFDPAWQEMLNHATLRVNEAESERVLSQHEHQKTSLAYNEAEKIVQHLHQELRKSIVKSRPYFEMKAQFNQLLEEQRKKVHHLEEKILKMKMSYADALHNLEEISDEIHQKRKSVDSRLYVEGNQIEGAESPLLSCDSMKLTYHKLKSSDISSNNISMENLNIEDMYKSLPSKITPRPGIIAASCIGANSQKVSVYPASLTESQEVSKDQTRNVSVASEKSEIKLNKMNSILDKKQVSQSSSCSSPAPDHLEQLSTANRGILDETKSNGLDDVSLNGEEIPDCKFLSPDFSALRIHREEVSDSESLASTDTTDTLDDNQIECLLLEKVYPLEIEEPDNEKISDNSKSDNNTHL</sequence>
<evidence type="ECO:0000256" key="4">
    <source>
        <dbReference type="ARBA" id="ARBA00022443"/>
    </source>
</evidence>
<comment type="similarity">
    <text evidence="3">Belongs to the SH3BP5 family.</text>
</comment>
<gene>
    <name evidence="13" type="ORF">HNY73_005809</name>
</gene>
<dbReference type="PROSITE" id="PS51021">
    <property type="entry name" value="BAR"/>
    <property type="match status" value="1"/>
</dbReference>
<reference evidence="13" key="2">
    <citation type="submission" date="2020-06" db="EMBL/GenBank/DDBJ databases">
        <authorList>
            <person name="Sheffer M."/>
        </authorList>
    </citation>
    <scope>NUCLEOTIDE SEQUENCE</scope>
</reference>
<dbReference type="EMBL" id="JABXBU010000011">
    <property type="protein sequence ID" value="KAF8790855.1"/>
    <property type="molecule type" value="Genomic_DNA"/>
</dbReference>
<keyword evidence="8" id="KW-0472">Membrane</keyword>
<dbReference type="Gene3D" id="2.30.30.40">
    <property type="entry name" value="SH3 Domains"/>
    <property type="match status" value="1"/>
</dbReference>
<feature type="region of interest" description="Disordered" evidence="11">
    <location>
        <begin position="992"/>
        <end position="1011"/>
    </location>
</feature>
<proteinExistence type="inferred from homology"/>
<dbReference type="InterPro" id="IPR007940">
    <property type="entry name" value="SH3BP5"/>
</dbReference>
<dbReference type="GO" id="GO:0003677">
    <property type="term" value="F:DNA binding"/>
    <property type="evidence" value="ECO:0007669"/>
    <property type="project" value="InterPro"/>
</dbReference>
<evidence type="ECO:0000256" key="2">
    <source>
        <dbReference type="ARBA" id="ARBA00004496"/>
    </source>
</evidence>
<keyword evidence="7 10" id="KW-0175">Coiled coil</keyword>
<dbReference type="Gene3D" id="2.30.31.10">
    <property type="entry name" value="Transcriptional Coactivator Pc4, Chain A"/>
    <property type="match status" value="1"/>
</dbReference>
<comment type="subcellular location">
    <subcellularLocation>
        <location evidence="2">Cytoplasm</location>
    </subcellularLocation>
    <subcellularLocation>
        <location evidence="1">Endomembrane system</location>
    </subcellularLocation>
</comment>
<keyword evidence="4" id="KW-0728">SH3 domain</keyword>
<evidence type="ECO:0000256" key="8">
    <source>
        <dbReference type="ARBA" id="ARBA00023136"/>
    </source>
</evidence>
<dbReference type="Pfam" id="PF05276">
    <property type="entry name" value="SH3BP5"/>
    <property type="match status" value="1"/>
</dbReference>
<accession>A0A8T0FKF7</accession>
<dbReference type="GO" id="GO:0035556">
    <property type="term" value="P:intracellular signal transduction"/>
    <property type="evidence" value="ECO:0007669"/>
    <property type="project" value="InterPro"/>
</dbReference>
<comment type="caution">
    <text evidence="13">The sequence shown here is derived from an EMBL/GenBank/DDBJ whole genome shotgun (WGS) entry which is preliminary data.</text>
</comment>
<dbReference type="InterPro" id="IPR004148">
    <property type="entry name" value="BAR_dom"/>
</dbReference>